<protein>
    <submittedName>
        <fullName evidence="1">Uncharacterized protein</fullName>
    </submittedName>
</protein>
<keyword evidence="2" id="KW-1185">Reference proteome</keyword>
<dbReference type="RefSeq" id="WP_033357528.1">
    <property type="nucleotide sequence ID" value="NZ_CP073767.1"/>
</dbReference>
<sequence length="78" mass="8317">MENALKAAFDWKFQRLRAAGADRPAAEPIQGEGGDDHLDALSCINLLDVEWDSFEAYLAGMSSGKRHNILSGAASAPA</sequence>
<accession>A0A9Q9IGW7</accession>
<organism evidence="1 2">
    <name type="scientific">Dactylosporangium aurantiacum</name>
    <dbReference type="NCBI Taxonomy" id="35754"/>
    <lineage>
        <taxon>Bacteria</taxon>
        <taxon>Bacillati</taxon>
        <taxon>Actinomycetota</taxon>
        <taxon>Actinomycetes</taxon>
        <taxon>Micromonosporales</taxon>
        <taxon>Micromonosporaceae</taxon>
        <taxon>Dactylosporangium</taxon>
    </lineage>
</organism>
<evidence type="ECO:0000313" key="1">
    <source>
        <dbReference type="EMBL" id="UWZ53975.1"/>
    </source>
</evidence>
<reference evidence="1" key="1">
    <citation type="submission" date="2021-04" db="EMBL/GenBank/DDBJ databases">
        <title>Dactylosporangium aurantiacum NRRL B-8018 full assembly.</title>
        <authorList>
            <person name="Hartkoorn R.C."/>
            <person name="Beaudoing E."/>
            <person name="Hot D."/>
        </authorList>
    </citation>
    <scope>NUCLEOTIDE SEQUENCE</scope>
    <source>
        <strain evidence="1">NRRL B-8018</strain>
    </source>
</reference>
<dbReference type="KEGG" id="daur:Daura_47100"/>
<name>A0A9Q9IGW7_9ACTN</name>
<dbReference type="AlphaFoldDB" id="A0A9Q9IGW7"/>
<gene>
    <name evidence="1" type="ORF">Daura_47100</name>
</gene>
<dbReference type="Proteomes" id="UP001058003">
    <property type="component" value="Chromosome"/>
</dbReference>
<dbReference type="EMBL" id="CP073767">
    <property type="protein sequence ID" value="UWZ53975.1"/>
    <property type="molecule type" value="Genomic_DNA"/>
</dbReference>
<evidence type="ECO:0000313" key="2">
    <source>
        <dbReference type="Proteomes" id="UP001058003"/>
    </source>
</evidence>
<proteinExistence type="predicted"/>